<proteinExistence type="predicted"/>
<keyword evidence="6" id="KW-1185">Reference proteome</keyword>
<sequence>MSRLLESIHKTAADLRDKGHIDKQTMREFDALCLTPVAEMGPKDIQSLRTHFDISQSVFACYLNVSVKAVQKWERGEATPKGAALKLLSLAKKNGIDAIA</sequence>
<name>A0ABS7YMS3_9VIBR</name>
<feature type="domain" description="HTH cro/C1-type" evidence="4">
    <location>
        <begin position="45"/>
        <end position="89"/>
    </location>
</feature>
<dbReference type="PANTHER" id="PTHR36511">
    <property type="entry name" value="MERR FAMILY BACTERIAL REGULATORY PROTEIN"/>
    <property type="match status" value="1"/>
</dbReference>
<dbReference type="Gene3D" id="1.10.260.40">
    <property type="entry name" value="lambda repressor-like DNA-binding domains"/>
    <property type="match status" value="1"/>
</dbReference>
<evidence type="ECO:0000313" key="5">
    <source>
        <dbReference type="EMBL" id="MCA2016966.1"/>
    </source>
</evidence>
<evidence type="ECO:0000259" key="4">
    <source>
        <dbReference type="PROSITE" id="PS50943"/>
    </source>
</evidence>
<protein>
    <submittedName>
        <fullName evidence="5">DNA-binding transcriptional regulator</fullName>
    </submittedName>
</protein>
<evidence type="ECO:0000313" key="6">
    <source>
        <dbReference type="Proteomes" id="UP001199044"/>
    </source>
</evidence>
<evidence type="ECO:0000256" key="3">
    <source>
        <dbReference type="ARBA" id="ARBA00023163"/>
    </source>
</evidence>
<reference evidence="6" key="1">
    <citation type="submission" date="2023-07" db="EMBL/GenBank/DDBJ databases">
        <title>Molecular identification of indigenous halophilic bacteria isolated from red sea cost, biodegradation of synthetic dyes and assessment of degraded metabolite toxicity.</title>
        <authorList>
            <person name="Chaieb K."/>
            <person name="Altayb H.N."/>
        </authorList>
    </citation>
    <scope>NUCLEOTIDE SEQUENCE [LARGE SCALE GENOMIC DNA]</scope>
    <source>
        <strain evidence="6">K20</strain>
    </source>
</reference>
<dbReference type="Pfam" id="PF01381">
    <property type="entry name" value="HTH_3"/>
    <property type="match status" value="1"/>
</dbReference>
<evidence type="ECO:0000256" key="1">
    <source>
        <dbReference type="ARBA" id="ARBA00023015"/>
    </source>
</evidence>
<dbReference type="CDD" id="cd00093">
    <property type="entry name" value="HTH_XRE"/>
    <property type="match status" value="1"/>
</dbReference>
<organism evidence="5 6">
    <name type="scientific">Vibrio tritonius</name>
    <dbReference type="NCBI Taxonomy" id="1435069"/>
    <lineage>
        <taxon>Bacteria</taxon>
        <taxon>Pseudomonadati</taxon>
        <taxon>Pseudomonadota</taxon>
        <taxon>Gammaproteobacteria</taxon>
        <taxon>Vibrionales</taxon>
        <taxon>Vibrionaceae</taxon>
        <taxon>Vibrio</taxon>
    </lineage>
</organism>
<keyword evidence="2 5" id="KW-0238">DNA-binding</keyword>
<dbReference type="Proteomes" id="UP001199044">
    <property type="component" value="Unassembled WGS sequence"/>
</dbReference>
<comment type="caution">
    <text evidence="5">The sequence shown here is derived from an EMBL/GenBank/DDBJ whole genome shotgun (WGS) entry which is preliminary data.</text>
</comment>
<dbReference type="InterPro" id="IPR052359">
    <property type="entry name" value="HTH-type_reg/antitoxin"/>
</dbReference>
<gene>
    <name evidence="5" type="ORF">LDJ79_12645</name>
</gene>
<dbReference type="PANTHER" id="PTHR36511:SF3">
    <property type="entry name" value="ANTITOXIN HIGA-2"/>
    <property type="match status" value="1"/>
</dbReference>
<keyword evidence="3" id="KW-0804">Transcription</keyword>
<dbReference type="RefSeq" id="WP_225250817.1">
    <property type="nucleotide sequence ID" value="NZ_JAIWIU010000078.1"/>
</dbReference>
<dbReference type="PROSITE" id="PS50943">
    <property type="entry name" value="HTH_CROC1"/>
    <property type="match status" value="1"/>
</dbReference>
<accession>A0ABS7YMS3</accession>
<dbReference type="SUPFAM" id="SSF47413">
    <property type="entry name" value="lambda repressor-like DNA-binding domains"/>
    <property type="match status" value="1"/>
</dbReference>
<keyword evidence="1" id="KW-0805">Transcription regulation</keyword>
<dbReference type="EMBL" id="JAIWIU010000078">
    <property type="protein sequence ID" value="MCA2016966.1"/>
    <property type="molecule type" value="Genomic_DNA"/>
</dbReference>
<dbReference type="GO" id="GO:0003677">
    <property type="term" value="F:DNA binding"/>
    <property type="evidence" value="ECO:0007669"/>
    <property type="project" value="UniProtKB-KW"/>
</dbReference>
<dbReference type="InterPro" id="IPR010982">
    <property type="entry name" value="Lambda_DNA-bd_dom_sf"/>
</dbReference>
<evidence type="ECO:0000256" key="2">
    <source>
        <dbReference type="ARBA" id="ARBA00023125"/>
    </source>
</evidence>
<dbReference type="InterPro" id="IPR001387">
    <property type="entry name" value="Cro/C1-type_HTH"/>
</dbReference>